<sequence>MKKRKKTRKVSSKPDEYFQLGPIEMARFGNVISLRSNMTEAGHKELLNKLVQSHEQKKNEIDELIVEIRGLVSNCYPLSLLCYAYQNFFLSIINNTSEVQLSHEDVLAGRELEYILSVIASTQIEKLSEHENDPTEAFLLISEKIHKLYSLVQQYFIYFIANKRANAGIDEELAEFIFEAQLSRFYRGERYSIYEIDHLKEFCSPHNDVFMKLFNVSINDFLDGLNKIRLSLTVGIREALSCLEKAMTEYERIISERREDDNSIFKILEENQDLKDYADKGMGMLFGNDLFNLSKLTSWPLDFLKKLSWTIGECDCFFGRPLYTGWPTVEMPISKKPFICINGQYYCFDYYNLFDNIYRTLEKLIMTEEPSY</sequence>
<dbReference type="RefSeq" id="WP_126310192.1">
    <property type="nucleotide sequence ID" value="NZ_AP018449.1"/>
</dbReference>
<gene>
    <name evidence="2" type="ORF">MAMMFC1_04067</name>
</gene>
<dbReference type="AlphaFoldDB" id="A0A348AQK7"/>
<evidence type="ECO:0000313" key="2">
    <source>
        <dbReference type="EMBL" id="BBB93355.1"/>
    </source>
</evidence>
<dbReference type="OrthoDB" id="18359at2"/>
<accession>A0A348AQK7</accession>
<reference evidence="2 3" key="1">
    <citation type="journal article" date="2018" name="Int. J. Syst. Evol. Microbiol.">
        <title>Methylomusa anaerophila gen. nov., sp. nov., an anaerobic methanol-utilizing bacterium isolated from a microbial fuel cell.</title>
        <authorList>
            <person name="Amano N."/>
            <person name="Yamamuro A."/>
            <person name="Miyahara M."/>
            <person name="Kouzuma A."/>
            <person name="Abe T."/>
            <person name="Watanabe K."/>
        </authorList>
    </citation>
    <scope>NUCLEOTIDE SEQUENCE [LARGE SCALE GENOMIC DNA]</scope>
    <source>
        <strain evidence="2 3">MMFC1</strain>
    </source>
</reference>
<proteinExistence type="predicted"/>
<protein>
    <submittedName>
        <fullName evidence="2">Uncharacterized protein</fullName>
    </submittedName>
</protein>
<dbReference type="Proteomes" id="UP000276437">
    <property type="component" value="Chromosome"/>
</dbReference>
<name>A0A348AQK7_9FIRM</name>
<evidence type="ECO:0000256" key="1">
    <source>
        <dbReference type="SAM" id="Coils"/>
    </source>
</evidence>
<organism evidence="2 3">
    <name type="scientific">Methylomusa anaerophila</name>
    <dbReference type="NCBI Taxonomy" id="1930071"/>
    <lineage>
        <taxon>Bacteria</taxon>
        <taxon>Bacillati</taxon>
        <taxon>Bacillota</taxon>
        <taxon>Negativicutes</taxon>
        <taxon>Selenomonadales</taxon>
        <taxon>Sporomusaceae</taxon>
        <taxon>Methylomusa</taxon>
    </lineage>
</organism>
<evidence type="ECO:0000313" key="3">
    <source>
        <dbReference type="Proteomes" id="UP000276437"/>
    </source>
</evidence>
<feature type="coiled-coil region" evidence="1">
    <location>
        <begin position="44"/>
        <end position="74"/>
    </location>
</feature>
<keyword evidence="1" id="KW-0175">Coiled coil</keyword>
<keyword evidence="3" id="KW-1185">Reference proteome</keyword>
<dbReference type="EMBL" id="AP018449">
    <property type="protein sequence ID" value="BBB93355.1"/>
    <property type="molecule type" value="Genomic_DNA"/>
</dbReference>
<dbReference type="KEGG" id="mana:MAMMFC1_04067"/>